<dbReference type="GO" id="GO:0001731">
    <property type="term" value="P:formation of translation preinitiation complex"/>
    <property type="evidence" value="ECO:0007669"/>
    <property type="project" value="TreeGrafter"/>
</dbReference>
<dbReference type="NCBIfam" id="NF005297">
    <property type="entry name" value="PRK06824.1"/>
    <property type="match status" value="1"/>
</dbReference>
<comment type="similarity">
    <text evidence="1">Belongs to the SUI1 family.</text>
</comment>
<evidence type="ECO:0000313" key="6">
    <source>
        <dbReference type="Proteomes" id="UP000188181"/>
    </source>
</evidence>
<dbReference type="NCBIfam" id="TIGR01158">
    <property type="entry name" value="SUI1_rel"/>
    <property type="match status" value="1"/>
</dbReference>
<dbReference type="InterPro" id="IPR005872">
    <property type="entry name" value="SUI1_arc_bac"/>
</dbReference>
<dbReference type="InterPro" id="IPR001950">
    <property type="entry name" value="SUI1"/>
</dbReference>
<dbReference type="FunFam" id="3.30.780.10:FF:000002">
    <property type="entry name" value="Stress response translation initiation inhibitor"/>
    <property type="match status" value="1"/>
</dbReference>
<keyword evidence="3" id="KW-0648">Protein biosynthesis</keyword>
<reference evidence="6" key="1">
    <citation type="submission" date="2017-02" db="EMBL/GenBank/DDBJ databases">
        <title>Comparative genomics and description of representatives of a novel lineage of planctomycetes thriving in anoxic sediments.</title>
        <authorList>
            <person name="Spring S."/>
            <person name="Bunk B."/>
            <person name="Sproer C."/>
        </authorList>
    </citation>
    <scope>NUCLEOTIDE SEQUENCE [LARGE SCALE GENOMIC DNA]</scope>
    <source>
        <strain evidence="6">SM-Chi-D1</strain>
    </source>
</reference>
<dbReference type="GO" id="GO:0006417">
    <property type="term" value="P:regulation of translation"/>
    <property type="evidence" value="ECO:0007669"/>
    <property type="project" value="UniProtKB-KW"/>
</dbReference>
<dbReference type="PANTHER" id="PTHR12789:SF0">
    <property type="entry name" value="DENSITY-REGULATED PROTEIN"/>
    <property type="match status" value="1"/>
</dbReference>
<keyword evidence="6" id="KW-1185">Reference proteome</keyword>
<dbReference type="KEGG" id="pbas:SMSP2_02755"/>
<evidence type="ECO:0000313" key="5">
    <source>
        <dbReference type="EMBL" id="AQQ72372.1"/>
    </source>
</evidence>
<dbReference type="GO" id="GO:0002188">
    <property type="term" value="P:translation reinitiation"/>
    <property type="evidence" value="ECO:0007669"/>
    <property type="project" value="TreeGrafter"/>
</dbReference>
<dbReference type="GO" id="GO:0003729">
    <property type="term" value="F:mRNA binding"/>
    <property type="evidence" value="ECO:0007669"/>
    <property type="project" value="TreeGrafter"/>
</dbReference>
<protein>
    <submittedName>
        <fullName evidence="5">Translation initiation factor Sui1</fullName>
    </submittedName>
</protein>
<name>A0A1Q2MJ45_9BACT</name>
<dbReference type="AlphaFoldDB" id="A0A1Q2MJ45"/>
<dbReference type="GO" id="GO:0003743">
    <property type="term" value="F:translation initiation factor activity"/>
    <property type="evidence" value="ECO:0007669"/>
    <property type="project" value="UniProtKB-KW"/>
</dbReference>
<dbReference type="Gene3D" id="3.30.780.10">
    <property type="entry name" value="SUI1-like domain"/>
    <property type="match status" value="1"/>
</dbReference>
<dbReference type="InterPro" id="IPR036877">
    <property type="entry name" value="SUI1_dom_sf"/>
</dbReference>
<dbReference type="SUPFAM" id="SSF55159">
    <property type="entry name" value="eIF1-like"/>
    <property type="match status" value="1"/>
</dbReference>
<proteinExistence type="inferred from homology"/>
<dbReference type="InterPro" id="IPR050318">
    <property type="entry name" value="DENR/SUI1_TIF"/>
</dbReference>
<dbReference type="PANTHER" id="PTHR12789">
    <property type="entry name" value="DENSITY-REGULATED PROTEIN HOMOLOG"/>
    <property type="match status" value="1"/>
</dbReference>
<sequence>MNDGLNINPGLVYSTDSGRMCPDCGRPVGECRCRREKKQKILGDGRVRISRQTKGRKGKGVTVITGLPLSEEDLKELAKKLKSKCGCGGTVKDADIEIQGDQRDRIMAELTKLGYKPKLSGG</sequence>
<keyword evidence="2" id="KW-0810">Translation regulation</keyword>
<dbReference type="PIRSF" id="PIRSF037511">
    <property type="entry name" value="Transl_init_SUI1_pro"/>
    <property type="match status" value="1"/>
</dbReference>
<evidence type="ECO:0000256" key="2">
    <source>
        <dbReference type="ARBA" id="ARBA00022845"/>
    </source>
</evidence>
<dbReference type="EMBL" id="CP019646">
    <property type="protein sequence ID" value="AQQ72372.1"/>
    <property type="molecule type" value="Genomic_DNA"/>
</dbReference>
<dbReference type="Proteomes" id="UP000188181">
    <property type="component" value="Chromosome"/>
</dbReference>
<gene>
    <name evidence="5" type="ORF">SMSP2_02755</name>
</gene>
<dbReference type="CDD" id="cd11567">
    <property type="entry name" value="YciH_like"/>
    <property type="match status" value="1"/>
</dbReference>
<accession>A0A1Q2MJ45</accession>
<feature type="domain" description="SUI1" evidence="4">
    <location>
        <begin position="48"/>
        <end position="114"/>
    </location>
</feature>
<evidence type="ECO:0000259" key="4">
    <source>
        <dbReference type="PROSITE" id="PS50296"/>
    </source>
</evidence>
<evidence type="ECO:0000256" key="3">
    <source>
        <dbReference type="ARBA" id="ARBA00022917"/>
    </source>
</evidence>
<dbReference type="Pfam" id="PF01253">
    <property type="entry name" value="SUI1"/>
    <property type="match status" value="1"/>
</dbReference>
<keyword evidence="5" id="KW-0396">Initiation factor</keyword>
<evidence type="ECO:0000256" key="1">
    <source>
        <dbReference type="ARBA" id="ARBA00005422"/>
    </source>
</evidence>
<dbReference type="STRING" id="1851148.SMSP2_02755"/>
<organism evidence="5 6">
    <name type="scientific">Limihaloglobus sulfuriphilus</name>
    <dbReference type="NCBI Taxonomy" id="1851148"/>
    <lineage>
        <taxon>Bacteria</taxon>
        <taxon>Pseudomonadati</taxon>
        <taxon>Planctomycetota</taxon>
        <taxon>Phycisphaerae</taxon>
        <taxon>Sedimentisphaerales</taxon>
        <taxon>Sedimentisphaeraceae</taxon>
        <taxon>Limihaloglobus</taxon>
    </lineage>
</organism>
<dbReference type="RefSeq" id="WP_222566364.1">
    <property type="nucleotide sequence ID" value="NZ_CP019646.1"/>
</dbReference>
<dbReference type="PROSITE" id="PS50296">
    <property type="entry name" value="SUI1"/>
    <property type="match status" value="1"/>
</dbReference>